<evidence type="ECO:0000313" key="4">
    <source>
        <dbReference type="Proteomes" id="UP001225646"/>
    </source>
</evidence>
<accession>A0ABT9VPI5</accession>
<feature type="domain" description="Hydantoinase A/oxoprolinase" evidence="1">
    <location>
        <begin position="191"/>
        <end position="385"/>
    </location>
</feature>
<keyword evidence="4" id="KW-1185">Reference proteome</keyword>
<comment type="caution">
    <text evidence="3">The sequence shown here is derived from an EMBL/GenBank/DDBJ whole genome shotgun (WGS) entry which is preliminary data.</text>
</comment>
<dbReference type="Proteomes" id="UP001225646">
    <property type="component" value="Unassembled WGS sequence"/>
</dbReference>
<organism evidence="3 4">
    <name type="scientific">Aeribacillus alveayuensis</name>
    <dbReference type="NCBI Taxonomy" id="279215"/>
    <lineage>
        <taxon>Bacteria</taxon>
        <taxon>Bacillati</taxon>
        <taxon>Bacillota</taxon>
        <taxon>Bacilli</taxon>
        <taxon>Bacillales</taxon>
        <taxon>Bacillaceae</taxon>
        <taxon>Aeribacillus</taxon>
    </lineage>
</organism>
<reference evidence="3 4" key="1">
    <citation type="submission" date="2023-07" db="EMBL/GenBank/DDBJ databases">
        <title>Genomic Encyclopedia of Type Strains, Phase IV (KMG-IV): sequencing the most valuable type-strain genomes for metagenomic binning, comparative biology and taxonomic classification.</title>
        <authorList>
            <person name="Goeker M."/>
        </authorList>
    </citation>
    <scope>NUCLEOTIDE SEQUENCE [LARGE SCALE GENOMIC DNA]</scope>
    <source>
        <strain evidence="3 4">DSM 19092</strain>
    </source>
</reference>
<name>A0ABT9VPI5_9BACI</name>
<evidence type="ECO:0000259" key="2">
    <source>
        <dbReference type="Pfam" id="PF05378"/>
    </source>
</evidence>
<dbReference type="InterPro" id="IPR008040">
    <property type="entry name" value="Hydant_A_N"/>
</dbReference>
<dbReference type="SUPFAM" id="SSF53067">
    <property type="entry name" value="Actin-like ATPase domain"/>
    <property type="match status" value="1"/>
</dbReference>
<dbReference type="InterPro" id="IPR002821">
    <property type="entry name" value="Hydantoinase_A"/>
</dbReference>
<evidence type="ECO:0000259" key="1">
    <source>
        <dbReference type="Pfam" id="PF01968"/>
    </source>
</evidence>
<dbReference type="EMBL" id="JAUSTR010000007">
    <property type="protein sequence ID" value="MDQ0162858.1"/>
    <property type="molecule type" value="Genomic_DNA"/>
</dbReference>
<sequence>MRLGIDVGGTNTNAVLVADDGKIVAVSQQLTTDDILTGIFEALKQMFSDTKLNPKKIKGVFIGTTHVSNALYFETGLVNVALIRLSKQKSFIKPALKWPKSLKSYIRHEFHVPSTLSFTKKDPTCVIENEVLSDIFSEIEKSGVEAVCIVGANSPFHEIEEKCVQKQLLERFPDMHVTMSHTIGSLGFIERENAALLNAMLSKVLKNALKGISTIFEKLNVHCPYWLIQNNGSIMSIEEAMHFPILTISSGVLNSLRGASILTELRDFILVDVGGSTINIGKMVNGRMEENVGSSTLLGIEINMPIPAITSLPFGFESVVKGEKGFLSLEKKKEKLIGNAQITLDGNKWTITDCFLKKSPIFPFYPNNHKRNLEKLSEEECQKIVKFVIKETKQAIDKYEELNRDIPIVLVGGASPFLKDRLFGKYRKVYHPAGYAYCNAIGACYAPVSAQLDKVLWLHDEKKEHVIEKRKQEVIDTVIRKGAKRDTVQVVSIKEYPFAYLKGQVLRVRIKAEGEL</sequence>
<dbReference type="PANTHER" id="PTHR11365:SF23">
    <property type="entry name" value="HYPOTHETICAL 5-OXOPROLINASE (EUROFUNG)-RELATED"/>
    <property type="match status" value="1"/>
</dbReference>
<dbReference type="InterPro" id="IPR045079">
    <property type="entry name" value="Oxoprolinase-like"/>
</dbReference>
<dbReference type="Gene3D" id="3.30.420.40">
    <property type="match status" value="1"/>
</dbReference>
<evidence type="ECO:0000313" key="3">
    <source>
        <dbReference type="EMBL" id="MDQ0162858.1"/>
    </source>
</evidence>
<dbReference type="InterPro" id="IPR043129">
    <property type="entry name" value="ATPase_NBD"/>
</dbReference>
<proteinExistence type="predicted"/>
<feature type="domain" description="Hydantoinase/oxoprolinase N-terminal" evidence="2">
    <location>
        <begin position="2"/>
        <end position="170"/>
    </location>
</feature>
<dbReference type="PANTHER" id="PTHR11365">
    <property type="entry name" value="5-OXOPROLINASE RELATED"/>
    <property type="match status" value="1"/>
</dbReference>
<dbReference type="Pfam" id="PF01968">
    <property type="entry name" value="Hydantoinase_A"/>
    <property type="match status" value="1"/>
</dbReference>
<protein>
    <submittedName>
        <fullName evidence="3">N-methylhydantoinase A/oxoprolinase/acetone carboxylase beta subunit</fullName>
    </submittedName>
</protein>
<dbReference type="Pfam" id="PF05378">
    <property type="entry name" value="Hydant_A_N"/>
    <property type="match status" value="1"/>
</dbReference>
<dbReference type="RefSeq" id="WP_044895496.1">
    <property type="nucleotide sequence ID" value="NZ_JAUSTR010000007.1"/>
</dbReference>
<gene>
    <name evidence="3" type="ORF">J2S06_001935</name>
</gene>